<protein>
    <submittedName>
        <fullName evidence="1">Uncharacterized protein</fullName>
    </submittedName>
</protein>
<gene>
    <name evidence="1" type="ORF">SAMN02745671_02048</name>
</gene>
<dbReference type="InterPro" id="IPR036412">
    <property type="entry name" value="HAD-like_sf"/>
</dbReference>
<dbReference type="RefSeq" id="WP_234985346.1">
    <property type="nucleotide sequence ID" value="NZ_FQYW01000017.1"/>
</dbReference>
<name>A0A1M6EX53_9FIRM</name>
<dbReference type="InterPro" id="IPR006379">
    <property type="entry name" value="HAD-SF_hydro_IIB"/>
</dbReference>
<dbReference type="Proteomes" id="UP000191240">
    <property type="component" value="Unassembled WGS sequence"/>
</dbReference>
<dbReference type="SFLD" id="SFLDS00003">
    <property type="entry name" value="Haloacid_Dehalogenase"/>
    <property type="match status" value="1"/>
</dbReference>
<dbReference type="AlphaFoldDB" id="A0A1M6EX53"/>
<dbReference type="PANTHER" id="PTHR10000:SF53">
    <property type="entry name" value="5-AMINO-6-(5-PHOSPHO-D-RIBITYLAMINO)URACIL PHOSPHATASE YBJI-RELATED"/>
    <property type="match status" value="1"/>
</dbReference>
<dbReference type="Gene3D" id="3.30.1240.10">
    <property type="match status" value="1"/>
</dbReference>
<dbReference type="EMBL" id="FQYW01000017">
    <property type="protein sequence ID" value="SHI90025.1"/>
    <property type="molecule type" value="Genomic_DNA"/>
</dbReference>
<reference evidence="1 2" key="1">
    <citation type="submission" date="2016-11" db="EMBL/GenBank/DDBJ databases">
        <authorList>
            <person name="Jaros S."/>
            <person name="Januszkiewicz K."/>
            <person name="Wedrychowicz H."/>
        </authorList>
    </citation>
    <scope>NUCLEOTIDE SEQUENCE [LARGE SCALE GENOMIC DNA]</scope>
    <source>
        <strain evidence="1 2">DSM 3074</strain>
    </source>
</reference>
<dbReference type="Pfam" id="PF08282">
    <property type="entry name" value="Hydrolase_3"/>
    <property type="match status" value="1"/>
</dbReference>
<sequence length="279" mass="32399">MECNIDICLKTGDFMIKIIFSDMDGTLLDENGELPEEFPEVMAELKKRGVIFAPSSGRQYFALLEQMGEYKNEFMFLAENGAFNIYKENEICSSVLDMDLVHRVIAEADKHHFFAILCGKKNAYVRKEWEPYIHEARRFFTHSIFVDSFDDVDDEFVKIAFADCEGLDAEHNLMPVLTQFEPEQQVSLSSNYWVDILNPGINKGWAIKHIQERFGFKPEECAAFGDYMNDYEMMQSVHYSYAMENAYPELKKVARFTTKSNVEHGVIYQIKEFIKQGLI</sequence>
<dbReference type="InterPro" id="IPR000150">
    <property type="entry name" value="Cof"/>
</dbReference>
<dbReference type="NCBIfam" id="TIGR01484">
    <property type="entry name" value="HAD-SF-IIB"/>
    <property type="match status" value="1"/>
</dbReference>
<dbReference type="Gene3D" id="3.40.50.1000">
    <property type="entry name" value="HAD superfamily/HAD-like"/>
    <property type="match status" value="1"/>
</dbReference>
<accession>A0A1M6EX53</accession>
<dbReference type="SUPFAM" id="SSF56784">
    <property type="entry name" value="HAD-like"/>
    <property type="match status" value="1"/>
</dbReference>
<organism evidence="1 2">
    <name type="scientific">Anaerovibrio lipolyticus DSM 3074</name>
    <dbReference type="NCBI Taxonomy" id="1120997"/>
    <lineage>
        <taxon>Bacteria</taxon>
        <taxon>Bacillati</taxon>
        <taxon>Bacillota</taxon>
        <taxon>Negativicutes</taxon>
        <taxon>Selenomonadales</taxon>
        <taxon>Selenomonadaceae</taxon>
        <taxon>Anaerovibrio</taxon>
    </lineage>
</organism>
<dbReference type="PANTHER" id="PTHR10000">
    <property type="entry name" value="PHOSPHOSERINE PHOSPHATASE"/>
    <property type="match status" value="1"/>
</dbReference>
<dbReference type="InterPro" id="IPR023214">
    <property type="entry name" value="HAD_sf"/>
</dbReference>
<evidence type="ECO:0000313" key="1">
    <source>
        <dbReference type="EMBL" id="SHI90025.1"/>
    </source>
</evidence>
<evidence type="ECO:0000313" key="2">
    <source>
        <dbReference type="Proteomes" id="UP000191240"/>
    </source>
</evidence>
<dbReference type="GO" id="GO:0016791">
    <property type="term" value="F:phosphatase activity"/>
    <property type="evidence" value="ECO:0007669"/>
    <property type="project" value="UniProtKB-ARBA"/>
</dbReference>
<dbReference type="GO" id="GO:0005829">
    <property type="term" value="C:cytosol"/>
    <property type="evidence" value="ECO:0007669"/>
    <property type="project" value="TreeGrafter"/>
</dbReference>
<dbReference type="CDD" id="cd07518">
    <property type="entry name" value="HAD_YbiV-Like"/>
    <property type="match status" value="1"/>
</dbReference>
<dbReference type="GO" id="GO:0000287">
    <property type="term" value="F:magnesium ion binding"/>
    <property type="evidence" value="ECO:0007669"/>
    <property type="project" value="TreeGrafter"/>
</dbReference>
<dbReference type="SFLD" id="SFLDG01140">
    <property type="entry name" value="C2.B:_Phosphomannomutase_and_P"/>
    <property type="match status" value="1"/>
</dbReference>
<proteinExistence type="predicted"/>
<dbReference type="NCBIfam" id="TIGR00099">
    <property type="entry name" value="Cof-subfamily"/>
    <property type="match status" value="1"/>
</dbReference>